<gene>
    <name evidence="1" type="ORF">NDU88_007003</name>
</gene>
<name>A0AAV7SR86_PLEWA</name>
<dbReference type="AlphaFoldDB" id="A0AAV7SR86"/>
<comment type="caution">
    <text evidence="1">The sequence shown here is derived from an EMBL/GenBank/DDBJ whole genome shotgun (WGS) entry which is preliminary data.</text>
</comment>
<accession>A0AAV7SR86</accession>
<dbReference type="EMBL" id="JANPWB010000008">
    <property type="protein sequence ID" value="KAJ1166604.1"/>
    <property type="molecule type" value="Genomic_DNA"/>
</dbReference>
<evidence type="ECO:0000313" key="1">
    <source>
        <dbReference type="EMBL" id="KAJ1166604.1"/>
    </source>
</evidence>
<keyword evidence="2" id="KW-1185">Reference proteome</keyword>
<protein>
    <submittedName>
        <fullName evidence="1">Uncharacterized protein</fullName>
    </submittedName>
</protein>
<sequence length="107" mass="11618">MTSLTCSPFPFPHLLEAVSRRDLKVFPDDVVQAAREALSRLRNERWLSEVAVVILSDVTEAERRCQLTASTGLAHAQCATGGCARPGWCIRSSRGRLTARGPVTAPA</sequence>
<organism evidence="1 2">
    <name type="scientific">Pleurodeles waltl</name>
    <name type="common">Iberian ribbed newt</name>
    <dbReference type="NCBI Taxonomy" id="8319"/>
    <lineage>
        <taxon>Eukaryota</taxon>
        <taxon>Metazoa</taxon>
        <taxon>Chordata</taxon>
        <taxon>Craniata</taxon>
        <taxon>Vertebrata</taxon>
        <taxon>Euteleostomi</taxon>
        <taxon>Amphibia</taxon>
        <taxon>Batrachia</taxon>
        <taxon>Caudata</taxon>
        <taxon>Salamandroidea</taxon>
        <taxon>Salamandridae</taxon>
        <taxon>Pleurodelinae</taxon>
        <taxon>Pleurodeles</taxon>
    </lineage>
</organism>
<dbReference type="Proteomes" id="UP001066276">
    <property type="component" value="Chromosome 4_2"/>
</dbReference>
<evidence type="ECO:0000313" key="2">
    <source>
        <dbReference type="Proteomes" id="UP001066276"/>
    </source>
</evidence>
<reference evidence="1" key="1">
    <citation type="journal article" date="2022" name="bioRxiv">
        <title>Sequencing and chromosome-scale assembly of the giantPleurodeles waltlgenome.</title>
        <authorList>
            <person name="Brown T."/>
            <person name="Elewa A."/>
            <person name="Iarovenko S."/>
            <person name="Subramanian E."/>
            <person name="Araus A.J."/>
            <person name="Petzold A."/>
            <person name="Susuki M."/>
            <person name="Suzuki K.-i.T."/>
            <person name="Hayashi T."/>
            <person name="Toyoda A."/>
            <person name="Oliveira C."/>
            <person name="Osipova E."/>
            <person name="Leigh N.D."/>
            <person name="Simon A."/>
            <person name="Yun M.H."/>
        </authorList>
    </citation>
    <scope>NUCLEOTIDE SEQUENCE</scope>
    <source>
        <strain evidence="1">20211129_DDA</strain>
        <tissue evidence="1">Liver</tissue>
    </source>
</reference>
<proteinExistence type="predicted"/>